<reference evidence="2" key="1">
    <citation type="submission" date="2023-07" db="EMBL/GenBank/DDBJ databases">
        <authorList>
            <consortium name="AG Swart"/>
            <person name="Singh M."/>
            <person name="Singh A."/>
            <person name="Seah K."/>
            <person name="Emmerich C."/>
        </authorList>
    </citation>
    <scope>NUCLEOTIDE SEQUENCE</scope>
    <source>
        <strain evidence="2">DP1</strain>
    </source>
</reference>
<feature type="transmembrane region" description="Helical" evidence="1">
    <location>
        <begin position="102"/>
        <end position="123"/>
    </location>
</feature>
<gene>
    <name evidence="2" type="ORF">ECRASSUSDP1_LOCUS2608</name>
</gene>
<comment type="caution">
    <text evidence="2">The sequence shown here is derived from an EMBL/GenBank/DDBJ whole genome shotgun (WGS) entry which is preliminary data.</text>
</comment>
<keyword evidence="3" id="KW-1185">Reference proteome</keyword>
<organism evidence="2 3">
    <name type="scientific">Euplotes crassus</name>
    <dbReference type="NCBI Taxonomy" id="5936"/>
    <lineage>
        <taxon>Eukaryota</taxon>
        <taxon>Sar</taxon>
        <taxon>Alveolata</taxon>
        <taxon>Ciliophora</taxon>
        <taxon>Intramacronucleata</taxon>
        <taxon>Spirotrichea</taxon>
        <taxon>Hypotrichia</taxon>
        <taxon>Euplotida</taxon>
        <taxon>Euplotidae</taxon>
        <taxon>Moneuplotes</taxon>
    </lineage>
</organism>
<proteinExistence type="predicted"/>
<dbReference type="AlphaFoldDB" id="A0AAD1U6C2"/>
<dbReference type="Proteomes" id="UP001295684">
    <property type="component" value="Unassembled WGS sequence"/>
</dbReference>
<protein>
    <submittedName>
        <fullName evidence="2">Uncharacterized protein</fullName>
    </submittedName>
</protein>
<evidence type="ECO:0000313" key="2">
    <source>
        <dbReference type="EMBL" id="CAI2361297.1"/>
    </source>
</evidence>
<sequence>MNAPENLGLALRKHARVEPAFTNDLYYDSAHINEVEGYKETHLDEEMDSYLEATTIIDDLKNSSLSYKIIRDINQGKDSIKEYPDFYKTIPAKAQDEGVAKFFMVLIPILIIIGSVVAFVVYITGNFKLPRSLEKYFENRRKGEIREDHMEEINSYFEKELTDTNEKTKKTIKYRVGRQMEENTKNHIEKCDLDEQENAKLLAETKYSAVSIIMQLYNHTMNEEEAHDVYSRFNCFDINPKNNPYRKLCDTYYYRLNRLYKMFDTNKKLLFTAEEIISDLKVIYRNDPERDLLDNALNSAKRKISSNQPDQILRQFVTEVWSKDSDISGYLIKSLIFDSLHCCLTDEIPDFFRKLFKKKAINYYKTVLRTSTKFFLALNHFIAYTGDNYDENYQCYIFVKKPFFQKSEKKDRYRIISYTTAQVCPQEMPLDKFYGSILPEKCDKGFLVNIKVPAKCNNCAMINEMYGSPSYHPNEVIISPYSLFTFQSEGELAINLGNEFAGIKQINVELDRIKTNLVEDEAFWTFKDIDLEKNY</sequence>
<name>A0AAD1U6C2_EUPCR</name>
<keyword evidence="1" id="KW-1133">Transmembrane helix</keyword>
<dbReference type="EMBL" id="CAMPGE010002494">
    <property type="protein sequence ID" value="CAI2361297.1"/>
    <property type="molecule type" value="Genomic_DNA"/>
</dbReference>
<accession>A0AAD1U6C2</accession>
<evidence type="ECO:0000313" key="3">
    <source>
        <dbReference type="Proteomes" id="UP001295684"/>
    </source>
</evidence>
<keyword evidence="1" id="KW-0812">Transmembrane</keyword>
<keyword evidence="1" id="KW-0472">Membrane</keyword>
<evidence type="ECO:0000256" key="1">
    <source>
        <dbReference type="SAM" id="Phobius"/>
    </source>
</evidence>